<comment type="caution">
    <text evidence="1">The sequence shown here is derived from an EMBL/GenBank/DDBJ whole genome shotgun (WGS) entry which is preliminary data.</text>
</comment>
<dbReference type="STRING" id="1354337.M983_0834"/>
<dbReference type="RefSeq" id="WP_066747491.1">
    <property type="nucleotide sequence ID" value="NZ_LXEN01000038.1"/>
</dbReference>
<dbReference type="EMBL" id="LXEN01000038">
    <property type="protein sequence ID" value="OAT34871.1"/>
    <property type="molecule type" value="Genomic_DNA"/>
</dbReference>
<evidence type="ECO:0000313" key="1">
    <source>
        <dbReference type="EMBL" id="OAT34871.1"/>
    </source>
</evidence>
<dbReference type="OrthoDB" id="6454288at2"/>
<organism evidence="1 2">
    <name type="scientific">Proteus myxofaciens ATCC 19692</name>
    <dbReference type="NCBI Taxonomy" id="1354337"/>
    <lineage>
        <taxon>Bacteria</taxon>
        <taxon>Pseudomonadati</taxon>
        <taxon>Pseudomonadota</taxon>
        <taxon>Gammaproteobacteria</taxon>
        <taxon>Enterobacterales</taxon>
        <taxon>Morganellaceae</taxon>
        <taxon>Proteus</taxon>
    </lineage>
</organism>
<protein>
    <submittedName>
        <fullName evidence="1">Gp8 family protein</fullName>
    </submittedName>
</protein>
<accession>A0A198GF81</accession>
<keyword evidence="2" id="KW-1185">Reference proteome</keyword>
<proteinExistence type="predicted"/>
<dbReference type="Proteomes" id="UP000094023">
    <property type="component" value="Unassembled WGS sequence"/>
</dbReference>
<evidence type="ECO:0000313" key="2">
    <source>
        <dbReference type="Proteomes" id="UP000094023"/>
    </source>
</evidence>
<name>A0A198GF81_9GAMM</name>
<reference evidence="1 2" key="1">
    <citation type="submission" date="2016-04" db="EMBL/GenBank/DDBJ databases">
        <title>ATOL: Assembling a taxonomically balanced genome-scale reconstruction of the evolutionary history of the Enterobacteriaceae.</title>
        <authorList>
            <person name="Plunkett G.III."/>
            <person name="Neeno-Eckwall E.C."/>
            <person name="Glasner J.D."/>
            <person name="Perna N.T."/>
        </authorList>
    </citation>
    <scope>NUCLEOTIDE SEQUENCE [LARGE SCALE GENOMIC DNA]</scope>
    <source>
        <strain evidence="1 2">ATCC 19692</strain>
    </source>
</reference>
<gene>
    <name evidence="1" type="ORF">M983_0834</name>
</gene>
<dbReference type="PATRIC" id="fig|1354337.4.peg.849"/>
<dbReference type="AlphaFoldDB" id="A0A198GF81"/>
<sequence>MANKKRVIHAGGVFTNPLLHREGAAAADTKAGVIGFYDETTAKFTPSVDGKEASILYVANFDYLRCQTVDDAIKAGDWVVAIQPMQGLFLNVRAAAGTYKKGQAVIVANGQITLATGAEGEAVFAYVEEDSALTVKDGELVRVVFK</sequence>